<dbReference type="InterPro" id="IPR005135">
    <property type="entry name" value="Endo/exonuclease/phosphatase"/>
</dbReference>
<evidence type="ECO:0000313" key="4">
    <source>
        <dbReference type="Proteomes" id="UP000029643"/>
    </source>
</evidence>
<dbReference type="Pfam" id="PF19580">
    <property type="entry name" value="Exo_endo_phos_3"/>
    <property type="match status" value="1"/>
</dbReference>
<evidence type="ECO:0000256" key="1">
    <source>
        <dbReference type="SAM" id="SignalP"/>
    </source>
</evidence>
<comment type="caution">
    <text evidence="3">The sequence shown here is derived from an EMBL/GenBank/DDBJ whole genome shotgun (WGS) entry which is preliminary data.</text>
</comment>
<feature type="chain" id="PRO_5001866523" description="Endonuclease/exonuclease/phosphatase domain-containing protein" evidence="1">
    <location>
        <begin position="51"/>
        <end position="379"/>
    </location>
</feature>
<keyword evidence="1" id="KW-0732">Signal</keyword>
<dbReference type="AlphaFoldDB" id="A0A090WRM4"/>
<dbReference type="SUPFAM" id="SSF56219">
    <property type="entry name" value="DNase I-like"/>
    <property type="match status" value="1"/>
</dbReference>
<sequence>MTVKYLKEFQAVTFQFSYKTHVVSFLFKSKNCLKFALTSLLLLAFLNTNAQDKKFKIHTVAFYNLENLFDTINDPNKLDEYSPMMELKTNRGLVYKKKIRNMARVLADIGKGVTNTAPSIIGVCEVENKAVLEDLVNDSLLVDIDYGIVHYNSTDVRGIDVALLYKKNAFTPISTSSHELKIYDPETSKRVYTREQLLVSGNLEGETIHLIVNHWPSRRGGEAKSRPKRVAAAKLNKRLLDSLQTIDPYAKVLIMGDLNDNPNNASVKKVLKAKPTKKVGLKGIYNPYINFFKDGMGTTAYRDSWSLFDQIMVTKPFLEKDYTSFQFYKAGIYNKNYIITKLGAYKGYPLRSFGYHGFNNGFSDHFPVYVYLIKEVDEE</sequence>
<dbReference type="PANTHER" id="PTHR42834">
    <property type="entry name" value="ENDONUCLEASE/EXONUCLEASE/PHOSPHATASE FAMILY PROTEIN (AFU_ORTHOLOGUE AFUA_3G09210)"/>
    <property type="match status" value="1"/>
</dbReference>
<accession>A0A090WRM4</accession>
<dbReference type="GO" id="GO:0003824">
    <property type="term" value="F:catalytic activity"/>
    <property type="evidence" value="ECO:0007669"/>
    <property type="project" value="InterPro"/>
</dbReference>
<gene>
    <name evidence="3" type="ORF">JCM19274_3197</name>
</gene>
<dbReference type="InterPro" id="IPR036691">
    <property type="entry name" value="Endo/exonu/phosph_ase_sf"/>
</dbReference>
<name>A0A090WRM4_9FLAO</name>
<dbReference type="STRING" id="221126.SAMN04489722_104170"/>
<evidence type="ECO:0000313" key="3">
    <source>
        <dbReference type="EMBL" id="GAL79785.1"/>
    </source>
</evidence>
<feature type="domain" description="Endonuclease/exonuclease/phosphatase" evidence="2">
    <location>
        <begin position="59"/>
        <end position="374"/>
    </location>
</feature>
<dbReference type="PANTHER" id="PTHR42834:SF1">
    <property type="entry name" value="ENDONUCLEASE_EXONUCLEASE_PHOSPHATASE FAMILY PROTEIN (AFU_ORTHOLOGUE AFUA_3G09210)"/>
    <property type="match status" value="1"/>
</dbReference>
<proteinExistence type="predicted"/>
<evidence type="ECO:0000259" key="2">
    <source>
        <dbReference type="Pfam" id="PF19580"/>
    </source>
</evidence>
<reference evidence="3 4" key="1">
    <citation type="journal article" date="2014" name="Genome Announc.">
        <title>Draft Genome Sequences of Marine Flavobacterium Algibacter lectus Strains SS8 and NR4.</title>
        <authorList>
            <person name="Takatani N."/>
            <person name="Nakanishi M."/>
            <person name="Meirelles P."/>
            <person name="Mino S."/>
            <person name="Suda W."/>
            <person name="Oshima K."/>
            <person name="Hattori M."/>
            <person name="Ohkuma M."/>
            <person name="Hosokawa M."/>
            <person name="Miyashita K."/>
            <person name="Thompson F.L."/>
            <person name="Niwa A."/>
            <person name="Sawabe T."/>
            <person name="Sawabe T."/>
        </authorList>
    </citation>
    <scope>NUCLEOTIDE SEQUENCE [LARGE SCALE GENOMIC DNA]</scope>
    <source>
        <strain evidence="4">JCM19274</strain>
    </source>
</reference>
<dbReference type="Gene3D" id="3.60.10.10">
    <property type="entry name" value="Endonuclease/exonuclease/phosphatase"/>
    <property type="match status" value="1"/>
</dbReference>
<dbReference type="EMBL" id="BBNU01000007">
    <property type="protein sequence ID" value="GAL79785.1"/>
    <property type="molecule type" value="Genomic_DNA"/>
</dbReference>
<dbReference type="Proteomes" id="UP000029643">
    <property type="component" value="Unassembled WGS sequence"/>
</dbReference>
<organism evidence="3 4">
    <name type="scientific">Algibacter lectus</name>
    <dbReference type="NCBI Taxonomy" id="221126"/>
    <lineage>
        <taxon>Bacteria</taxon>
        <taxon>Pseudomonadati</taxon>
        <taxon>Bacteroidota</taxon>
        <taxon>Flavobacteriia</taxon>
        <taxon>Flavobacteriales</taxon>
        <taxon>Flavobacteriaceae</taxon>
        <taxon>Algibacter</taxon>
    </lineage>
</organism>
<feature type="signal peptide" evidence="1">
    <location>
        <begin position="1"/>
        <end position="50"/>
    </location>
</feature>
<protein>
    <recommendedName>
        <fullName evidence="2">Endonuclease/exonuclease/phosphatase domain-containing protein</fullName>
    </recommendedName>
</protein>